<dbReference type="PANTHER" id="PTHR46401">
    <property type="entry name" value="GLYCOSYLTRANSFERASE WBBK-RELATED"/>
    <property type="match status" value="1"/>
</dbReference>
<organism evidence="4">
    <name type="scientific">freshwater metagenome</name>
    <dbReference type="NCBI Taxonomy" id="449393"/>
    <lineage>
        <taxon>unclassified sequences</taxon>
        <taxon>metagenomes</taxon>
        <taxon>ecological metagenomes</taxon>
    </lineage>
</organism>
<feature type="domain" description="Glycosyltransferase subfamily 4-like N-terminal" evidence="2">
    <location>
        <begin position="35"/>
        <end position="192"/>
    </location>
</feature>
<evidence type="ECO:0000313" key="4">
    <source>
        <dbReference type="EMBL" id="CAB4984121.1"/>
    </source>
</evidence>
<proteinExistence type="predicted"/>
<keyword evidence="1" id="KW-0808">Transferase</keyword>
<evidence type="ECO:0000259" key="2">
    <source>
        <dbReference type="Pfam" id="PF13439"/>
    </source>
</evidence>
<name>A0A6J7MT40_9ZZZZ</name>
<dbReference type="CDD" id="cd03809">
    <property type="entry name" value="GT4_MtfB-like"/>
    <property type="match status" value="1"/>
</dbReference>
<protein>
    <submittedName>
        <fullName evidence="4">Unannotated protein</fullName>
    </submittedName>
</protein>
<dbReference type="EMBL" id="CAFBOR010000054">
    <property type="protein sequence ID" value="CAB4984121.1"/>
    <property type="molecule type" value="Genomic_DNA"/>
</dbReference>
<dbReference type="PANTHER" id="PTHR46401:SF2">
    <property type="entry name" value="GLYCOSYLTRANSFERASE WBBK-RELATED"/>
    <property type="match status" value="1"/>
</dbReference>
<reference evidence="4" key="1">
    <citation type="submission" date="2020-05" db="EMBL/GenBank/DDBJ databases">
        <authorList>
            <person name="Chiriac C."/>
            <person name="Salcher M."/>
            <person name="Ghai R."/>
            <person name="Kavagutti S V."/>
        </authorList>
    </citation>
    <scope>NUCLEOTIDE SEQUENCE</scope>
</reference>
<dbReference type="EMBL" id="CAEZWM010000066">
    <property type="protein sequence ID" value="CAB4655864.1"/>
    <property type="molecule type" value="Genomic_DNA"/>
</dbReference>
<sequence>MPSTHIWIANAACSHRLKNVRVLLDVSAVPSRPVGAGVYTIQIARSLDAHPEVDLLLAARSDDEQRWSEIAPNSTVAAEVPTSRPQRLLWEQSKAPKLAKRMNAELWHGPHYTMPSRLDIPSVVTIHDLTFFDHPEWHERQKVLFFRRMIRRSARNASALICVSQHTKDRLTAVLDPSIPIHVASHGVDHARFRPLNRPEEIEADLSLLAHNGIHPPYVAFVGTLEPRKDIPSLVEAFAQIADDYPDLRLVVAGSDGWGAKEVRDSVARSGYTTRILRPGYLPAEVLAPFLRRASVVAYPSLEEGFGLPALEALASGAPVVTTTGSAMAEVCGDAARLTPPATPRELAAAIAGLLDDQTVADQLRVAGPERASIFTWERATANHILAYRDATEQVFKRAGN</sequence>
<dbReference type="Pfam" id="PF13439">
    <property type="entry name" value="Glyco_transf_4"/>
    <property type="match status" value="1"/>
</dbReference>
<dbReference type="GO" id="GO:0009103">
    <property type="term" value="P:lipopolysaccharide biosynthetic process"/>
    <property type="evidence" value="ECO:0007669"/>
    <property type="project" value="TreeGrafter"/>
</dbReference>
<dbReference type="InterPro" id="IPR028098">
    <property type="entry name" value="Glyco_trans_4-like_N"/>
</dbReference>
<gene>
    <name evidence="3" type="ORF">UFOPK2242_00672</name>
    <name evidence="4" type="ORF">UFOPK3974_00537</name>
</gene>
<dbReference type="Pfam" id="PF13692">
    <property type="entry name" value="Glyco_trans_1_4"/>
    <property type="match status" value="1"/>
</dbReference>
<evidence type="ECO:0000313" key="3">
    <source>
        <dbReference type="EMBL" id="CAB4655864.1"/>
    </source>
</evidence>
<accession>A0A6J7MT40</accession>
<dbReference type="AlphaFoldDB" id="A0A6J7MT40"/>
<dbReference type="Gene3D" id="3.40.50.2000">
    <property type="entry name" value="Glycogen Phosphorylase B"/>
    <property type="match status" value="2"/>
</dbReference>
<dbReference type="SUPFAM" id="SSF53756">
    <property type="entry name" value="UDP-Glycosyltransferase/glycogen phosphorylase"/>
    <property type="match status" value="1"/>
</dbReference>
<evidence type="ECO:0000256" key="1">
    <source>
        <dbReference type="ARBA" id="ARBA00022679"/>
    </source>
</evidence>
<dbReference type="GO" id="GO:0016757">
    <property type="term" value="F:glycosyltransferase activity"/>
    <property type="evidence" value="ECO:0007669"/>
    <property type="project" value="TreeGrafter"/>
</dbReference>